<reference evidence="2" key="1">
    <citation type="submission" date="2021-03" db="EMBL/GenBank/DDBJ databases">
        <title>Comparative genomics and phylogenomic investigation of the class Geoglossomycetes provide insights into ecological specialization and systematics.</title>
        <authorList>
            <person name="Melie T."/>
            <person name="Pirro S."/>
            <person name="Miller A.N."/>
            <person name="Quandt A."/>
        </authorList>
    </citation>
    <scope>NUCLEOTIDE SEQUENCE</scope>
    <source>
        <strain evidence="2">CAQ_001_2017</strain>
    </source>
</reference>
<feature type="region of interest" description="Disordered" evidence="1">
    <location>
        <begin position="126"/>
        <end position="146"/>
    </location>
</feature>
<sequence>METDRYFKTSWINQLLADLQADDTLEPHEKFQKLCDVLKDKVKKPAILLATDASIDRITRIFGLQTGNIDKNRWMLREERYDVPKRLEENLADFRRMRCRNTSEATGRLAVDLMLLACDSTLRDNHPEAFPNERPSSTSARASTPNASISTMAATIRPELDIGITVTDANGTKIHVKGRVDWGYGYGDRHSADMDTFLAAIEAKTREQFFQAEPQLLAYLAILREQRRQAGKTNCIMQGFFTDGNMYRFMIVSNDGEVMASDLYFIERPEHMKTVFNFIVTILESALKSTPTVAPTKPGLQRDNEIAHYEKIVWADAYGGEQYIGVDKSRVVDMPDFLD</sequence>
<evidence type="ECO:0000313" key="3">
    <source>
        <dbReference type="Proteomes" id="UP000750711"/>
    </source>
</evidence>
<name>A0A9P8RRU6_9PEZI</name>
<accession>A0A9P8RRU6</accession>
<feature type="compositionally biased region" description="Polar residues" evidence="1">
    <location>
        <begin position="134"/>
        <end position="146"/>
    </location>
</feature>
<keyword evidence="3" id="KW-1185">Reference proteome</keyword>
<comment type="caution">
    <text evidence="2">The sequence shown here is derived from an EMBL/GenBank/DDBJ whole genome shotgun (WGS) entry which is preliminary data.</text>
</comment>
<organism evidence="2 3">
    <name type="scientific">Trichoglossum hirsutum</name>
    <dbReference type="NCBI Taxonomy" id="265104"/>
    <lineage>
        <taxon>Eukaryota</taxon>
        <taxon>Fungi</taxon>
        <taxon>Dikarya</taxon>
        <taxon>Ascomycota</taxon>
        <taxon>Pezizomycotina</taxon>
        <taxon>Geoglossomycetes</taxon>
        <taxon>Geoglossales</taxon>
        <taxon>Geoglossaceae</taxon>
        <taxon>Trichoglossum</taxon>
    </lineage>
</organism>
<gene>
    <name evidence="2" type="ORF">GP486_002727</name>
</gene>
<evidence type="ECO:0000256" key="1">
    <source>
        <dbReference type="SAM" id="MobiDB-lite"/>
    </source>
</evidence>
<protein>
    <submittedName>
        <fullName evidence="2">Uncharacterized protein</fullName>
    </submittedName>
</protein>
<dbReference type="AlphaFoldDB" id="A0A9P8RRU6"/>
<dbReference type="EMBL" id="JAGHQM010000321">
    <property type="protein sequence ID" value="KAH0562584.1"/>
    <property type="molecule type" value="Genomic_DNA"/>
</dbReference>
<evidence type="ECO:0000313" key="2">
    <source>
        <dbReference type="EMBL" id="KAH0562584.1"/>
    </source>
</evidence>
<dbReference type="Proteomes" id="UP000750711">
    <property type="component" value="Unassembled WGS sequence"/>
</dbReference>
<proteinExistence type="predicted"/>